<gene>
    <name evidence="4" type="ORF">H257_17778</name>
</gene>
<dbReference type="InterPro" id="IPR039103">
    <property type="entry name" value="Spd-2/CEP192"/>
</dbReference>
<dbReference type="InterPro" id="IPR013783">
    <property type="entry name" value="Ig-like_fold"/>
</dbReference>
<feature type="compositionally biased region" description="Polar residues" evidence="1">
    <location>
        <begin position="594"/>
        <end position="610"/>
    </location>
</feature>
<dbReference type="SUPFAM" id="SSF49354">
    <property type="entry name" value="PapD-like"/>
    <property type="match status" value="1"/>
</dbReference>
<dbReference type="AlphaFoldDB" id="W4FFH2"/>
<feature type="region of interest" description="Disordered" evidence="1">
    <location>
        <begin position="242"/>
        <end position="362"/>
    </location>
</feature>
<dbReference type="GO" id="GO:0005737">
    <property type="term" value="C:cytoplasm"/>
    <property type="evidence" value="ECO:0007669"/>
    <property type="project" value="TreeGrafter"/>
</dbReference>
<dbReference type="GO" id="GO:0019901">
    <property type="term" value="F:protein kinase binding"/>
    <property type="evidence" value="ECO:0007669"/>
    <property type="project" value="TreeGrafter"/>
</dbReference>
<dbReference type="GO" id="GO:0051298">
    <property type="term" value="P:centrosome duplication"/>
    <property type="evidence" value="ECO:0007669"/>
    <property type="project" value="InterPro"/>
</dbReference>
<feature type="compositionally biased region" description="Polar residues" evidence="1">
    <location>
        <begin position="329"/>
        <end position="345"/>
    </location>
</feature>
<feature type="compositionally biased region" description="Basic and acidic residues" evidence="1">
    <location>
        <begin position="272"/>
        <end position="294"/>
    </location>
</feature>
<feature type="compositionally biased region" description="Basic and acidic residues" evidence="1">
    <location>
        <begin position="111"/>
        <end position="123"/>
    </location>
</feature>
<feature type="region of interest" description="Disordered" evidence="1">
    <location>
        <begin position="26"/>
        <end position="53"/>
    </location>
</feature>
<reference evidence="4" key="1">
    <citation type="submission" date="2013-12" db="EMBL/GenBank/DDBJ databases">
        <title>The Genome Sequence of Aphanomyces astaci APO3.</title>
        <authorList>
            <consortium name="The Broad Institute Genomics Platform"/>
            <person name="Russ C."/>
            <person name="Tyler B."/>
            <person name="van West P."/>
            <person name="Dieguez-Uribeondo J."/>
            <person name="Young S.K."/>
            <person name="Zeng Q."/>
            <person name="Gargeya S."/>
            <person name="Fitzgerald M."/>
            <person name="Abouelleil A."/>
            <person name="Alvarado L."/>
            <person name="Chapman S.B."/>
            <person name="Gainer-Dewar J."/>
            <person name="Goldberg J."/>
            <person name="Griggs A."/>
            <person name="Gujja S."/>
            <person name="Hansen M."/>
            <person name="Howarth C."/>
            <person name="Imamovic A."/>
            <person name="Ireland A."/>
            <person name="Larimer J."/>
            <person name="McCowan C."/>
            <person name="Murphy C."/>
            <person name="Pearson M."/>
            <person name="Poon T.W."/>
            <person name="Priest M."/>
            <person name="Roberts A."/>
            <person name="Saif S."/>
            <person name="Shea T."/>
            <person name="Sykes S."/>
            <person name="Wortman J."/>
            <person name="Nusbaum C."/>
            <person name="Birren B."/>
        </authorList>
    </citation>
    <scope>NUCLEOTIDE SEQUENCE [LARGE SCALE GENOMIC DNA]</scope>
    <source>
        <strain evidence="4">APO3</strain>
    </source>
</reference>
<feature type="domain" description="Cep192-like" evidence="2">
    <location>
        <begin position="1122"/>
        <end position="1218"/>
    </location>
</feature>
<dbReference type="InterPro" id="IPR054092">
    <property type="entry name" value="Cep192-like_D6"/>
</dbReference>
<dbReference type="GO" id="GO:0090307">
    <property type="term" value="P:mitotic spindle assembly"/>
    <property type="evidence" value="ECO:0007669"/>
    <property type="project" value="TreeGrafter"/>
</dbReference>
<evidence type="ECO:0000256" key="1">
    <source>
        <dbReference type="SAM" id="MobiDB-lite"/>
    </source>
</evidence>
<evidence type="ECO:0000259" key="3">
    <source>
        <dbReference type="Pfam" id="PF22076"/>
    </source>
</evidence>
<dbReference type="EMBL" id="KI913232">
    <property type="protein sequence ID" value="ETV65493.1"/>
    <property type="molecule type" value="Genomic_DNA"/>
</dbReference>
<feature type="region of interest" description="Disordered" evidence="1">
    <location>
        <begin position="70"/>
        <end position="123"/>
    </location>
</feature>
<feature type="compositionally biased region" description="Basic and acidic residues" evidence="1">
    <location>
        <begin position="623"/>
        <end position="646"/>
    </location>
</feature>
<organism evidence="4">
    <name type="scientific">Aphanomyces astaci</name>
    <name type="common">Crayfish plague agent</name>
    <dbReference type="NCBI Taxonomy" id="112090"/>
    <lineage>
        <taxon>Eukaryota</taxon>
        <taxon>Sar</taxon>
        <taxon>Stramenopiles</taxon>
        <taxon>Oomycota</taxon>
        <taxon>Saprolegniomycetes</taxon>
        <taxon>Saprolegniales</taxon>
        <taxon>Verrucalvaceae</taxon>
        <taxon>Aphanomyces</taxon>
    </lineage>
</organism>
<feature type="compositionally biased region" description="Low complexity" evidence="1">
    <location>
        <begin position="72"/>
        <end position="87"/>
    </location>
</feature>
<accession>W4FFH2</accession>
<dbReference type="VEuPathDB" id="FungiDB:H257_17778"/>
<evidence type="ECO:0000313" key="4">
    <source>
        <dbReference type="EMBL" id="ETV65493.1"/>
    </source>
</evidence>
<dbReference type="GO" id="GO:0071539">
    <property type="term" value="P:protein localization to centrosome"/>
    <property type="evidence" value="ECO:0007669"/>
    <property type="project" value="InterPro"/>
</dbReference>
<feature type="compositionally biased region" description="Basic and acidic residues" evidence="1">
    <location>
        <begin position="723"/>
        <end position="738"/>
    </location>
</feature>
<dbReference type="PANTHER" id="PTHR16029:SF11">
    <property type="entry name" value="CENTROSOMAL PROTEIN OF 192 KDA"/>
    <property type="match status" value="1"/>
</dbReference>
<name>W4FFH2_APHAT</name>
<dbReference type="Pfam" id="PF22066">
    <property type="entry name" value="Cep192_D8"/>
    <property type="match status" value="1"/>
</dbReference>
<feature type="compositionally biased region" description="Low complexity" evidence="1">
    <location>
        <begin position="525"/>
        <end position="535"/>
    </location>
</feature>
<dbReference type="OrthoDB" id="67059at2759"/>
<feature type="compositionally biased region" description="Polar residues" evidence="1">
    <location>
        <begin position="559"/>
        <end position="586"/>
    </location>
</feature>
<dbReference type="InterPro" id="IPR054088">
    <property type="entry name" value="Cep192-like_D8"/>
</dbReference>
<sequence>MSSAHSMRDGGVHDRTMDAIRTKLREHGIPSQNTSASPSFGVHHSTGKQCDDVDLNRRKGQNARKFDFDIINTNPTPVNNTSPSASSMNSTFGDNRFSPPTSPHNQRRTNVHADDGPKKNRDDSLDGLFLPTQNLAIQAESITFAPRILNLDEEEFVDAATFIKRTETPVHPPTTPSSPVQKPSFHADVDGAEWQLEEFFARRSRNLKAVEFGRTSDTNASPGDAQADELKKISMELNHAISTSAIPPSFPATKHSLRCDRTDQQPLASPRGTDHLRRDESFAKEERGSLRDRSTGSFPSFQAEHAMQSGPIHDARPFSAPDLSISHDMMSNGTAPPPTESTKSQTPHHDSTNNNNLDGPTVETRAVVDFAKRRPGPIHVHLNSRASAQAVVDDAIQSARSMPAQDRAAINWTGPIHPSAMLHHSLDAVVAVQAMMEATNVMQHSVSEVLRLRELAQQAVEAAVVSEAMAIADHCRRTDESSTAGGNPKAAAWTGTHDAYDFIDTTLKGSQNQHQQRLPREHCPDPSTSCSSPTRRGGRNEFSSSSSSRIGIRQDGQSRRQLPQDGTASLFASSSEHAVLQSSSSGGAVGSPYVTPTTANHHQQNTSDPTQRPWMDLAPSNDGHGDVRKPSTTPRDRTDSITHRDTATWPNTPTDNPVRIHDDVSNTSLRQQNSSRENQQRYDEPTSTYAQYSRKNQPSSHNQGTLQGHPGAARGKPHLAPPRADDRQVGRVSNDVRQHHAQQPASAATPSEATEPPPLPPRPYHQRRQSDVRSTGGAMHAEELGYPSGAASPSSNPKQHQPNVSTTQQSIVHPTNDQPSTSDVFHDQMMYTQSSPRTLNRPKLCKRFLCTIGGEISETFVFRNTSANYARICASIVPLSRGCNQFVIAPTVLELTPHSSDHFVIRFAATKLGAVSAIFQFRSMSGDPMATPYEIIVDAHVKKPSGVPPPIDHSLVPPPPHPRTSSVIADDSHPKQHVFDVQPTHVRLIRRRRTTASIDIFNYVAKTSTFSVSCPFKHLRVTPNQGVIPPNGKCTVDISLTSLSQVQAVAWCGLLTVVVNGAVTREISVVVDDNDDKMAATLMASRQDALPSSSSSIQEMAMSYLAESTTSTTTTSRSKSRKKGLFFQAKSIEFGAVRVQTGQSQPVRICNGGKESITVFLQRLESPFSCSYASVSLRPRSYVEVPVTFTPSLPGQEVSATMVAYSAADKATVVLQGRGVIE</sequence>
<dbReference type="InterPro" id="IPR008962">
    <property type="entry name" value="PapD-like_sf"/>
</dbReference>
<dbReference type="GO" id="GO:0000242">
    <property type="term" value="C:pericentriolar material"/>
    <property type="evidence" value="ECO:0007669"/>
    <property type="project" value="TreeGrafter"/>
</dbReference>
<dbReference type="GO" id="GO:0090222">
    <property type="term" value="P:centrosome-templated microtubule nucleation"/>
    <property type="evidence" value="ECO:0007669"/>
    <property type="project" value="InterPro"/>
</dbReference>
<dbReference type="GO" id="GO:0005814">
    <property type="term" value="C:centriole"/>
    <property type="evidence" value="ECO:0007669"/>
    <property type="project" value="TreeGrafter"/>
</dbReference>
<proteinExistence type="predicted"/>
<dbReference type="RefSeq" id="XP_009844981.1">
    <property type="nucleotide sequence ID" value="XM_009846679.1"/>
</dbReference>
<protein>
    <submittedName>
        <fullName evidence="4">Uncharacterized protein</fullName>
    </submittedName>
</protein>
<dbReference type="PANTHER" id="PTHR16029">
    <property type="entry name" value="CENTROSOMAL PROTEIN OF 192 KDA"/>
    <property type="match status" value="1"/>
</dbReference>
<feature type="compositionally biased region" description="Polar residues" evidence="1">
    <location>
        <begin position="685"/>
        <end position="706"/>
    </location>
</feature>
<feature type="region of interest" description="Disordered" evidence="1">
    <location>
        <begin position="509"/>
        <end position="823"/>
    </location>
</feature>
<feature type="compositionally biased region" description="Polar residues" evidence="1">
    <location>
        <begin position="791"/>
        <end position="823"/>
    </location>
</feature>
<feature type="domain" description="Cep192-like" evidence="3">
    <location>
        <begin position="978"/>
        <end position="1071"/>
    </location>
</feature>
<dbReference type="GeneID" id="20819774"/>
<dbReference type="Pfam" id="PF22076">
    <property type="entry name" value="Cep192_D6"/>
    <property type="match status" value="1"/>
</dbReference>
<evidence type="ECO:0000259" key="2">
    <source>
        <dbReference type="Pfam" id="PF22066"/>
    </source>
</evidence>
<feature type="compositionally biased region" description="Low complexity" evidence="1">
    <location>
        <begin position="741"/>
        <end position="754"/>
    </location>
</feature>
<dbReference type="Gene3D" id="2.60.40.10">
    <property type="entry name" value="Immunoglobulins"/>
    <property type="match status" value="1"/>
</dbReference>